<keyword evidence="2" id="KW-1185">Reference proteome</keyword>
<gene>
    <name evidence="1" type="ORF">C8N44_1349</name>
</gene>
<name>A0A2T6A955_9RHOB</name>
<dbReference type="Proteomes" id="UP000244069">
    <property type="component" value="Unassembled WGS sequence"/>
</dbReference>
<comment type="caution">
    <text evidence="1">The sequence shown here is derived from an EMBL/GenBank/DDBJ whole genome shotgun (WGS) entry which is preliminary data.</text>
</comment>
<accession>A0A2T6A955</accession>
<dbReference type="EMBL" id="QBKN01000034">
    <property type="protein sequence ID" value="PTX40354.1"/>
    <property type="molecule type" value="Genomic_DNA"/>
</dbReference>
<evidence type="ECO:0008006" key="3">
    <source>
        <dbReference type="Google" id="ProtNLM"/>
    </source>
</evidence>
<organism evidence="1 2">
    <name type="scientific">Allosediminivita pacifica</name>
    <dbReference type="NCBI Taxonomy" id="1267769"/>
    <lineage>
        <taxon>Bacteria</taxon>
        <taxon>Pseudomonadati</taxon>
        <taxon>Pseudomonadota</taxon>
        <taxon>Alphaproteobacteria</taxon>
        <taxon>Rhodobacterales</taxon>
        <taxon>Paracoccaceae</taxon>
        <taxon>Allosediminivita</taxon>
    </lineage>
</organism>
<sequence length="258" mass="29057">MTTDPAQTATFGYRTRRNFKEFVQSLPTKRDAIVVASFGRAGSTLVYDAVAEAMAQHRYHAAGGLSLKVAKDEAFDLGARKLRPGVVYKTHDYPDVLSGKKNVRALFLFGSAEEAALSVHAQKAARSEDWVKLHFEHLRRPYRYDDLLQEDVLGFRDQCVAWMSFEGVPVLCLRYEGLWDNIDTISEFCGLDVRLPKRRERAPKKVEPEALERARAVYGPLDNELAKLPDCFVASPEFGSRLKLRDVADTSSNTKEAQ</sequence>
<reference evidence="1 2" key="1">
    <citation type="submission" date="2018-04" db="EMBL/GenBank/DDBJ databases">
        <title>Genomic Encyclopedia of Archaeal and Bacterial Type Strains, Phase II (KMG-II): from individual species to whole genera.</title>
        <authorList>
            <person name="Goeker M."/>
        </authorList>
    </citation>
    <scope>NUCLEOTIDE SEQUENCE [LARGE SCALE GENOMIC DNA]</scope>
    <source>
        <strain evidence="1 2">DSM 29329</strain>
    </source>
</reference>
<proteinExistence type="predicted"/>
<dbReference type="OrthoDB" id="7705145at2"/>
<dbReference type="SUPFAM" id="SSF52540">
    <property type="entry name" value="P-loop containing nucleoside triphosphate hydrolases"/>
    <property type="match status" value="1"/>
</dbReference>
<protein>
    <recommendedName>
        <fullName evidence="3">Sulfotransferase family protein</fullName>
    </recommendedName>
</protein>
<dbReference type="InterPro" id="IPR027417">
    <property type="entry name" value="P-loop_NTPase"/>
</dbReference>
<dbReference type="Gene3D" id="3.40.50.300">
    <property type="entry name" value="P-loop containing nucleotide triphosphate hydrolases"/>
    <property type="match status" value="1"/>
</dbReference>
<evidence type="ECO:0000313" key="2">
    <source>
        <dbReference type="Proteomes" id="UP000244069"/>
    </source>
</evidence>
<evidence type="ECO:0000313" key="1">
    <source>
        <dbReference type="EMBL" id="PTX40354.1"/>
    </source>
</evidence>
<dbReference type="AlphaFoldDB" id="A0A2T6A955"/>
<dbReference type="RefSeq" id="WP_158274100.1">
    <property type="nucleotide sequence ID" value="NZ_BMEZ01000033.1"/>
</dbReference>